<evidence type="ECO:0000256" key="4">
    <source>
        <dbReference type="SAM" id="MobiDB-lite"/>
    </source>
</evidence>
<dbReference type="SUPFAM" id="SSF54637">
    <property type="entry name" value="Thioesterase/thiol ester dehydrase-isomerase"/>
    <property type="match status" value="1"/>
</dbReference>
<dbReference type="HOGENOM" id="CLU_321174_0_0_1"/>
<evidence type="ECO:0000259" key="6">
    <source>
        <dbReference type="Pfam" id="PF01575"/>
    </source>
</evidence>
<dbReference type="Gene3D" id="3.10.129.10">
    <property type="entry name" value="Hotdog Thioesterase"/>
    <property type="match status" value="1"/>
</dbReference>
<evidence type="ECO:0000259" key="5">
    <source>
        <dbReference type="Pfam" id="PF00294"/>
    </source>
</evidence>
<dbReference type="CDD" id="cd01941">
    <property type="entry name" value="YeiC_kinase_like"/>
    <property type="match status" value="1"/>
</dbReference>
<keyword evidence="8" id="KW-1185">Reference proteome</keyword>
<protein>
    <recommendedName>
        <fullName evidence="9">MaoC-like domain-containing protein</fullName>
    </recommendedName>
</protein>
<evidence type="ECO:0000313" key="7">
    <source>
        <dbReference type="EnsemblPlants" id="OPUNC05G05250.1"/>
    </source>
</evidence>
<dbReference type="GO" id="GO:0005737">
    <property type="term" value="C:cytoplasm"/>
    <property type="evidence" value="ECO:0007669"/>
    <property type="project" value="TreeGrafter"/>
</dbReference>
<keyword evidence="2" id="KW-0479">Metal-binding</keyword>
<dbReference type="CDD" id="cd03449">
    <property type="entry name" value="R_hydratase"/>
    <property type="match status" value="1"/>
</dbReference>
<evidence type="ECO:0000313" key="8">
    <source>
        <dbReference type="Proteomes" id="UP000026962"/>
    </source>
</evidence>
<sequence length="903" mass="95813">MQAFARQLAAIPLARSNATMTTAAPSLVLKVGDTLRERRHFTDGEVEAYARVSGDRNPVHLDDIFARQVGGFDRGCVVHGMLVASLFPALIAAHFPGAVYARQSLKFAAPVYVGDEVLVQVQALHIRASTTKHIVKFGTKCFTSDSDNLLAVDGEALAVLPSLYLRQQLNQVASQSLAPLNLSVSMAGATTTSSALRRMESVCRHLLPSSPPVLHQNLLGAMRLESSPVIIGGMVLDIHAKPSMQPHPGTTVPGMVKYVSGGVARNIAECICKLETQPFMISVVGNDMAGDFLLKYWRSAGLCTDGILQVDDITTPIVSNVFDGSGELIAGVASVGAVEKFLSPTWIYQFRLHISTAPLLMLDANLSPDSLEAACKIAHESGVPVFFEPVSLAKGSRIAPIAKYITYTSPNEIELVAMANSFSPPEKYNFVKMEQSKNKAKAVEHLFEMLSPAMFFLLENGIKFLLVTLGSNGVFVCCKECTSLMDQQKSEMMSFLTPLLEKLEGCFPSNMLVDLPREGSSRTCVIHLPAVSASVVSLTGAGDCFVGGVISALCGGLGMMQSVAVGIAIAKSSVESEANIPDKFSAATIADRTHMLTTSVSPSTLPPLELAGGKSAVSWEGGGEANRVQWHPPRCEEDGVKLTMLTSTAEGRDGAMAWGGGGSGASKVGSGRHSGGATARGSATVMTQRLGDGAQGDYGGGGTDISGATGGAPTLARRLGSWVAVVVPARTPLEQAQRQDAREGWQCKGSWRWWGVFLVAGGHPRPSWTSSPSSGEVVDVTLCSLGFSFGQKLARRLTGGGTEEAWTSFQGWRQGAAACVEVGRRRGAGAVEWRPRAATARPVVSELRGDEFQSKVARIPGESLAWWFIGPRQAIRTFDRPIEATTTTTNKSGEAAQGEGKTI</sequence>
<dbReference type="Gramene" id="OPUNC05G05250.1">
    <property type="protein sequence ID" value="OPUNC05G05250.1"/>
    <property type="gene ID" value="OPUNC05G05250"/>
</dbReference>
<dbReference type="InterPro" id="IPR011611">
    <property type="entry name" value="PfkB_dom"/>
</dbReference>
<dbReference type="PRINTS" id="PR00990">
    <property type="entry name" value="RIBOKINASE"/>
</dbReference>
<proteinExistence type="predicted"/>
<dbReference type="GO" id="GO:0016301">
    <property type="term" value="F:kinase activity"/>
    <property type="evidence" value="ECO:0007669"/>
    <property type="project" value="UniProtKB-KW"/>
</dbReference>
<dbReference type="Gene3D" id="3.40.1190.20">
    <property type="match status" value="1"/>
</dbReference>
<dbReference type="eggNOG" id="KOG1206">
    <property type="taxonomic scope" value="Eukaryota"/>
</dbReference>
<dbReference type="STRING" id="4537.A0A0E0KZA6"/>
<dbReference type="GO" id="GO:0016798">
    <property type="term" value="F:hydrolase activity, acting on glycosyl bonds"/>
    <property type="evidence" value="ECO:0007669"/>
    <property type="project" value="TreeGrafter"/>
</dbReference>
<evidence type="ECO:0000256" key="3">
    <source>
        <dbReference type="ARBA" id="ARBA00022777"/>
    </source>
</evidence>
<dbReference type="InterPro" id="IPR002139">
    <property type="entry name" value="Ribo/fructo_kinase"/>
</dbReference>
<keyword evidence="3" id="KW-0418">Kinase</keyword>
<organism evidence="7">
    <name type="scientific">Oryza punctata</name>
    <name type="common">Red rice</name>
    <dbReference type="NCBI Taxonomy" id="4537"/>
    <lineage>
        <taxon>Eukaryota</taxon>
        <taxon>Viridiplantae</taxon>
        <taxon>Streptophyta</taxon>
        <taxon>Embryophyta</taxon>
        <taxon>Tracheophyta</taxon>
        <taxon>Spermatophyta</taxon>
        <taxon>Magnoliopsida</taxon>
        <taxon>Liliopsida</taxon>
        <taxon>Poales</taxon>
        <taxon>Poaceae</taxon>
        <taxon>BOP clade</taxon>
        <taxon>Oryzoideae</taxon>
        <taxon>Oryzeae</taxon>
        <taxon>Oryzinae</taxon>
        <taxon>Oryza</taxon>
    </lineage>
</organism>
<evidence type="ECO:0000256" key="2">
    <source>
        <dbReference type="ARBA" id="ARBA00022723"/>
    </source>
</evidence>
<evidence type="ECO:0000256" key="1">
    <source>
        <dbReference type="ARBA" id="ARBA00022679"/>
    </source>
</evidence>
<accession>A0A0E0KZA6</accession>
<dbReference type="GO" id="GO:0046872">
    <property type="term" value="F:metal ion binding"/>
    <property type="evidence" value="ECO:0007669"/>
    <property type="project" value="UniProtKB-KW"/>
</dbReference>
<dbReference type="EnsemblPlants" id="OPUNC05G05250.1">
    <property type="protein sequence ID" value="OPUNC05G05250.1"/>
    <property type="gene ID" value="OPUNC05G05250"/>
</dbReference>
<dbReference type="InterPro" id="IPR002539">
    <property type="entry name" value="MaoC-like_dom"/>
</dbReference>
<dbReference type="GO" id="GO:0004730">
    <property type="term" value="F:pseudouridylate synthase activity"/>
    <property type="evidence" value="ECO:0007669"/>
    <property type="project" value="TreeGrafter"/>
</dbReference>
<name>A0A0E0KZA6_ORYPU</name>
<dbReference type="PANTHER" id="PTHR42909:SF1">
    <property type="entry name" value="CARBOHYDRATE KINASE PFKB DOMAIN-CONTAINING PROTEIN"/>
    <property type="match status" value="1"/>
</dbReference>
<reference evidence="7" key="2">
    <citation type="submission" date="2018-05" db="EMBL/GenBank/DDBJ databases">
        <title>OpunRS2 (Oryza punctata Reference Sequence Version 2).</title>
        <authorList>
            <person name="Zhang J."/>
            <person name="Kudrna D."/>
            <person name="Lee S."/>
            <person name="Talag J."/>
            <person name="Welchert J."/>
            <person name="Wing R.A."/>
        </authorList>
    </citation>
    <scope>NUCLEOTIDE SEQUENCE [LARGE SCALE GENOMIC DNA]</scope>
</reference>
<feature type="domain" description="Carbohydrate kinase PfkB" evidence="5">
    <location>
        <begin position="525"/>
        <end position="577"/>
    </location>
</feature>
<reference evidence="7" key="1">
    <citation type="submission" date="2015-04" db="UniProtKB">
        <authorList>
            <consortium name="EnsemblPlants"/>
        </authorList>
    </citation>
    <scope>IDENTIFICATION</scope>
</reference>
<dbReference type="AlphaFoldDB" id="A0A0E0KZA6"/>
<feature type="region of interest" description="Disordered" evidence="4">
    <location>
        <begin position="884"/>
        <end position="903"/>
    </location>
</feature>
<dbReference type="Pfam" id="PF01575">
    <property type="entry name" value="MaoC_dehydratas"/>
    <property type="match status" value="1"/>
</dbReference>
<dbReference type="InterPro" id="IPR029069">
    <property type="entry name" value="HotDog_dom_sf"/>
</dbReference>
<dbReference type="SUPFAM" id="SSF53613">
    <property type="entry name" value="Ribokinase-like"/>
    <property type="match status" value="1"/>
</dbReference>
<dbReference type="PANTHER" id="PTHR42909">
    <property type="entry name" value="ZGC:136858"/>
    <property type="match status" value="1"/>
</dbReference>
<dbReference type="InterPro" id="IPR029056">
    <property type="entry name" value="Ribokinase-like"/>
</dbReference>
<feature type="domain" description="Carbohydrate kinase PfkB" evidence="5">
    <location>
        <begin position="248"/>
        <end position="486"/>
    </location>
</feature>
<evidence type="ECO:0008006" key="9">
    <source>
        <dbReference type="Google" id="ProtNLM"/>
    </source>
</evidence>
<keyword evidence="1" id="KW-0808">Transferase</keyword>
<dbReference type="Pfam" id="PF00294">
    <property type="entry name" value="PfkB"/>
    <property type="match status" value="2"/>
</dbReference>
<dbReference type="Proteomes" id="UP000026962">
    <property type="component" value="Chromosome 5"/>
</dbReference>
<dbReference type="eggNOG" id="KOG3009">
    <property type="taxonomic scope" value="Eukaryota"/>
</dbReference>
<feature type="domain" description="MaoC-like" evidence="6">
    <location>
        <begin position="36"/>
        <end position="132"/>
    </location>
</feature>